<proteinExistence type="predicted"/>
<sequence>MDIIWAYIMIFLLAATPLLEIIGIVPLGIVSGLSPIPVALAAFLGNLITVLFVIFLVDKVKGYLLKRKKKKQMAAEGIVSSSNEEVIETKRSKRANKLWNQYGLPGLTIIGPLIVGSHIAAFMSMSFGAKRKWVTGWMIASLTLWTVITTVATYYGLGLFVSTDEYKGFLTDLIEKE</sequence>
<keyword evidence="1" id="KW-0812">Transmembrane</keyword>
<feature type="transmembrane region" description="Helical" evidence="1">
    <location>
        <begin position="137"/>
        <end position="157"/>
    </location>
</feature>
<dbReference type="EMBL" id="JAFBDZ010000003">
    <property type="protein sequence ID" value="MBM7587017.1"/>
    <property type="molecule type" value="Genomic_DNA"/>
</dbReference>
<dbReference type="RefSeq" id="WP_205174172.1">
    <property type="nucleotide sequence ID" value="NZ_JAFBDZ010000003.1"/>
</dbReference>
<feature type="transmembrane region" description="Helical" evidence="1">
    <location>
        <begin position="102"/>
        <end position="125"/>
    </location>
</feature>
<evidence type="ECO:0000256" key="1">
    <source>
        <dbReference type="SAM" id="Phobius"/>
    </source>
</evidence>
<dbReference type="Proteomes" id="UP001646157">
    <property type="component" value="Unassembled WGS sequence"/>
</dbReference>
<accession>A0ABS2NGM7</accession>
<evidence type="ECO:0000313" key="3">
    <source>
        <dbReference type="Proteomes" id="UP001646157"/>
    </source>
</evidence>
<feature type="transmembrane region" description="Helical" evidence="1">
    <location>
        <begin position="7"/>
        <end position="30"/>
    </location>
</feature>
<comment type="caution">
    <text evidence="2">The sequence shown here is derived from an EMBL/GenBank/DDBJ whole genome shotgun (WGS) entry which is preliminary data.</text>
</comment>
<dbReference type="InterPro" id="IPR009577">
    <property type="entry name" value="Sm_multidrug_ex"/>
</dbReference>
<evidence type="ECO:0000313" key="2">
    <source>
        <dbReference type="EMBL" id="MBM7587017.1"/>
    </source>
</evidence>
<feature type="transmembrane region" description="Helical" evidence="1">
    <location>
        <begin position="36"/>
        <end position="57"/>
    </location>
</feature>
<organism evidence="2 3">
    <name type="scientific">Rossellomorea pakistanensis</name>
    <dbReference type="NCBI Taxonomy" id="992288"/>
    <lineage>
        <taxon>Bacteria</taxon>
        <taxon>Bacillati</taxon>
        <taxon>Bacillota</taxon>
        <taxon>Bacilli</taxon>
        <taxon>Bacillales</taxon>
        <taxon>Bacillaceae</taxon>
        <taxon>Rossellomorea</taxon>
    </lineage>
</organism>
<name>A0ABS2NGM7_9BACI</name>
<protein>
    <submittedName>
        <fullName evidence="2">Membrane protein</fullName>
    </submittedName>
</protein>
<dbReference type="Pfam" id="PF06695">
    <property type="entry name" value="Sm_multidrug_ex"/>
    <property type="match status" value="1"/>
</dbReference>
<keyword evidence="3" id="KW-1185">Reference proteome</keyword>
<keyword evidence="1" id="KW-1133">Transmembrane helix</keyword>
<gene>
    <name evidence="2" type="ORF">JOC86_003569</name>
</gene>
<reference evidence="2 3" key="1">
    <citation type="submission" date="2021-01" db="EMBL/GenBank/DDBJ databases">
        <title>Genomic Encyclopedia of Type Strains, Phase IV (KMG-IV): sequencing the most valuable type-strain genomes for metagenomic binning, comparative biology and taxonomic classification.</title>
        <authorList>
            <person name="Goeker M."/>
        </authorList>
    </citation>
    <scope>NUCLEOTIDE SEQUENCE [LARGE SCALE GENOMIC DNA]</scope>
    <source>
        <strain evidence="2 3">DSM 24834</strain>
    </source>
</reference>
<keyword evidence="1" id="KW-0472">Membrane</keyword>